<reference evidence="7" key="1">
    <citation type="journal article" date="2019" name="Int. J. Syst. Evol. Microbiol.">
        <title>The Global Catalogue of Microorganisms (GCM) 10K type strain sequencing project: providing services to taxonomists for standard genome sequencing and annotation.</title>
        <authorList>
            <consortium name="The Broad Institute Genomics Platform"/>
            <consortium name="The Broad Institute Genome Sequencing Center for Infectious Disease"/>
            <person name="Wu L."/>
            <person name="Ma J."/>
        </authorList>
    </citation>
    <scope>NUCLEOTIDE SEQUENCE [LARGE SCALE GENOMIC DNA]</scope>
    <source>
        <strain evidence="7">JCM 4316</strain>
    </source>
</reference>
<gene>
    <name evidence="6" type="ORF">GCM10010246_29460</name>
</gene>
<dbReference type="Pfam" id="PF13490">
    <property type="entry name" value="zf-HC2"/>
    <property type="match status" value="1"/>
</dbReference>
<evidence type="ECO:0000259" key="5">
    <source>
        <dbReference type="Pfam" id="PF13490"/>
    </source>
</evidence>
<keyword evidence="1" id="KW-0805">Transcription regulation</keyword>
<sequence length="403" mass="39563">MKRPRPTRRGGPAAAWHVTQPQAAAYADGSLPETDTWSVEKHVEACAPCAARVSAAVRAGAAAPALADVRAALLAFATADAPVEATAPAEAPGAGAEASAPRPAPAVPRLPAAPADTAAAGRAGRAPAPQLAGDLSPAPTAHADTPAARHSGPTPAPAADGRTAVAARHAGPEPGGAGGVRARRRGAFRDPRAWMVWAAGPAVRGPWLVALLVTGLVAAGAARAAGMSGVRPLLLALAPVLPSAGVAVSYGRHADPMHELAASTPSGGLRLLLTRTASVLAVSVPLLTLAGQLLPAAAGAPATPAWLLPGLALTLAALALASYVGCRIATCAVTAGWLLAVGAPALLAGPGESGESSLADALSDSLATVLSGPAAQSCWAAAAAVCAGLLALRRTSFDHLERI</sequence>
<keyword evidence="4" id="KW-1133">Transmembrane helix</keyword>
<evidence type="ECO:0000256" key="1">
    <source>
        <dbReference type="ARBA" id="ARBA00023015"/>
    </source>
</evidence>
<evidence type="ECO:0000256" key="3">
    <source>
        <dbReference type="SAM" id="MobiDB-lite"/>
    </source>
</evidence>
<keyword evidence="7" id="KW-1185">Reference proteome</keyword>
<feature type="domain" description="Putative zinc-finger" evidence="5">
    <location>
        <begin position="24"/>
        <end position="50"/>
    </location>
</feature>
<dbReference type="RefSeq" id="WP_346174922.1">
    <property type="nucleotide sequence ID" value="NZ_BAAASD010000010.1"/>
</dbReference>
<dbReference type="InterPro" id="IPR041916">
    <property type="entry name" value="Anti_sigma_zinc_sf"/>
</dbReference>
<evidence type="ECO:0000256" key="2">
    <source>
        <dbReference type="ARBA" id="ARBA00023163"/>
    </source>
</evidence>
<keyword evidence="2" id="KW-0804">Transcription</keyword>
<feature type="transmembrane region" description="Helical" evidence="4">
    <location>
        <begin position="233"/>
        <end position="251"/>
    </location>
</feature>
<feature type="transmembrane region" description="Helical" evidence="4">
    <location>
        <begin position="331"/>
        <end position="349"/>
    </location>
</feature>
<feature type="compositionally biased region" description="Low complexity" evidence="3">
    <location>
        <begin position="109"/>
        <end position="148"/>
    </location>
</feature>
<keyword evidence="4" id="KW-0472">Membrane</keyword>
<proteinExistence type="predicted"/>
<accession>A0ABP5SZJ1</accession>
<evidence type="ECO:0000256" key="4">
    <source>
        <dbReference type="SAM" id="Phobius"/>
    </source>
</evidence>
<feature type="transmembrane region" description="Helical" evidence="4">
    <location>
        <begin position="193"/>
        <end position="221"/>
    </location>
</feature>
<dbReference type="Proteomes" id="UP001500253">
    <property type="component" value="Unassembled WGS sequence"/>
</dbReference>
<name>A0ABP5SZJ1_9ACTN</name>
<protein>
    <recommendedName>
        <fullName evidence="5">Putative zinc-finger domain-containing protein</fullName>
    </recommendedName>
</protein>
<evidence type="ECO:0000313" key="7">
    <source>
        <dbReference type="Proteomes" id="UP001500253"/>
    </source>
</evidence>
<dbReference type="InterPro" id="IPR027383">
    <property type="entry name" value="Znf_put"/>
</dbReference>
<organism evidence="6 7">
    <name type="scientific">Streptomyces cuspidosporus</name>
    <dbReference type="NCBI Taxonomy" id="66882"/>
    <lineage>
        <taxon>Bacteria</taxon>
        <taxon>Bacillati</taxon>
        <taxon>Actinomycetota</taxon>
        <taxon>Actinomycetes</taxon>
        <taxon>Kitasatosporales</taxon>
        <taxon>Streptomycetaceae</taxon>
        <taxon>Streptomyces</taxon>
    </lineage>
</organism>
<dbReference type="Gene3D" id="1.10.10.1320">
    <property type="entry name" value="Anti-sigma factor, zinc-finger domain"/>
    <property type="match status" value="1"/>
</dbReference>
<dbReference type="EMBL" id="BAAASD010000010">
    <property type="protein sequence ID" value="GAA2342316.1"/>
    <property type="molecule type" value="Genomic_DNA"/>
</dbReference>
<feature type="transmembrane region" description="Helical" evidence="4">
    <location>
        <begin position="369"/>
        <end position="392"/>
    </location>
</feature>
<evidence type="ECO:0000313" key="6">
    <source>
        <dbReference type="EMBL" id="GAA2342316.1"/>
    </source>
</evidence>
<feature type="transmembrane region" description="Helical" evidence="4">
    <location>
        <begin position="306"/>
        <end position="324"/>
    </location>
</feature>
<feature type="compositionally biased region" description="Low complexity" evidence="3">
    <location>
        <begin position="87"/>
        <end position="101"/>
    </location>
</feature>
<feature type="transmembrane region" description="Helical" evidence="4">
    <location>
        <begin position="272"/>
        <end position="294"/>
    </location>
</feature>
<keyword evidence="4" id="KW-0812">Transmembrane</keyword>
<comment type="caution">
    <text evidence="6">The sequence shown here is derived from an EMBL/GenBank/DDBJ whole genome shotgun (WGS) entry which is preliminary data.</text>
</comment>
<feature type="region of interest" description="Disordered" evidence="3">
    <location>
        <begin position="87"/>
        <end position="182"/>
    </location>
</feature>